<dbReference type="EMBL" id="CP001681">
    <property type="protein sequence ID" value="ACU03602.1"/>
    <property type="molecule type" value="Genomic_DNA"/>
</dbReference>
<dbReference type="CDD" id="cd06563">
    <property type="entry name" value="GH20_chitobiase-like"/>
    <property type="match status" value="1"/>
</dbReference>
<evidence type="ECO:0000256" key="7">
    <source>
        <dbReference type="SAM" id="SignalP"/>
    </source>
</evidence>
<dbReference type="RefSeq" id="WP_012781546.1">
    <property type="nucleotide sequence ID" value="NC_013061.1"/>
</dbReference>
<keyword evidence="4" id="KW-0378">Hydrolase</keyword>
<feature type="domain" description="Xylose isomerase-like TIM barrel" evidence="9">
    <location>
        <begin position="639"/>
        <end position="879"/>
    </location>
</feature>
<evidence type="ECO:0000256" key="1">
    <source>
        <dbReference type="ARBA" id="ARBA00001231"/>
    </source>
</evidence>
<evidence type="ECO:0000256" key="4">
    <source>
        <dbReference type="ARBA" id="ARBA00022801"/>
    </source>
</evidence>
<dbReference type="Gene3D" id="3.20.20.80">
    <property type="entry name" value="Glycosidases"/>
    <property type="match status" value="1"/>
</dbReference>
<dbReference type="Gene3D" id="3.30.379.10">
    <property type="entry name" value="Chitobiase/beta-hexosaminidase domain 2-like"/>
    <property type="match status" value="1"/>
</dbReference>
<dbReference type="GO" id="GO:0016020">
    <property type="term" value="C:membrane"/>
    <property type="evidence" value="ECO:0007669"/>
    <property type="project" value="TreeGrafter"/>
</dbReference>
<dbReference type="InterPro" id="IPR017853">
    <property type="entry name" value="GH"/>
</dbReference>
<dbReference type="PANTHER" id="PTHR22600:SF57">
    <property type="entry name" value="BETA-N-ACETYLHEXOSAMINIDASE"/>
    <property type="match status" value="1"/>
</dbReference>
<evidence type="ECO:0000256" key="2">
    <source>
        <dbReference type="ARBA" id="ARBA00006285"/>
    </source>
</evidence>
<dbReference type="GO" id="GO:0005975">
    <property type="term" value="P:carbohydrate metabolic process"/>
    <property type="evidence" value="ECO:0007669"/>
    <property type="project" value="InterPro"/>
</dbReference>
<dbReference type="GO" id="GO:0004563">
    <property type="term" value="F:beta-N-acetylhexosaminidase activity"/>
    <property type="evidence" value="ECO:0007669"/>
    <property type="project" value="UniProtKB-EC"/>
</dbReference>
<dbReference type="Pfam" id="PF01261">
    <property type="entry name" value="AP_endonuc_2"/>
    <property type="match status" value="1"/>
</dbReference>
<dbReference type="GO" id="GO:0030203">
    <property type="term" value="P:glycosaminoglycan metabolic process"/>
    <property type="evidence" value="ECO:0007669"/>
    <property type="project" value="TreeGrafter"/>
</dbReference>
<dbReference type="SUPFAM" id="SSF55545">
    <property type="entry name" value="beta-N-acetylhexosaminidase-like domain"/>
    <property type="match status" value="1"/>
</dbReference>
<dbReference type="CAZy" id="GH20">
    <property type="family name" value="Glycoside Hydrolase Family 20"/>
</dbReference>
<sequence>MKTRVYLVLLLLACLYSKAQDKTSTIIPAPVKITVSKGIYHLTQSTPVTFSGFKQVPAGLKEFATKTLWFKAAATNVKHSSNKGLMVVLDKTIQLPDEGYRLSVNASGIKIVSDTEKGLFYGLQTLLQLIPDEGSALSFTEIEDYPRYSYRGLHLDVGRHLFPVSFIKQYIDLLAQYKLNTFHWHLTEDQGWRIEIKKYPKLTTVGGFREQTLIGKLRTKPEVYDSIRYGGFYTQKEVREIVAYAASKYVVVIPEIEMPGHSLAALSAYPQFACGDDPGPFKAAQTWGIFPDVYCAGKEETFKFLEDILDEVMSLFPAKYIHIGGDECPKDRWKTCRYCQKRIRDLGLKDEHELQSYFIQRMEKYVNSKGKKIIGWDEILEGGLAKNAVVMSWRGTKGGIAAAQQDHDVIMTPGAFLYFNYTENKADEGPLTHGSFLPLSKVYSYNPTPENLSPLQQKRIIGVQANLWSEYIATPDKALYMLLPRLFALSEVAWTMPQNKSWINFSEKKLTVHLAKLDKTGTMFHVPSPIGAKDTTITAATYLLDYKVPVKGAKIYYTINGYFPYQTDYLYKGPVIINVPPSQERIIKSVVITPSGKRSSTVTVHVVNQQNVKQSSSAPKRLRIGYSIPIDKITPESMAYAKANGIACIETFLGPYVDTARNFKFTDEQITAKIKAAKKAADDAGIEIWSVHMLFGKRIDISLPDEAERQKVMELHKKILGFCSILKPKLILFHPSWYLGLNERELRKSQMIKSAVEMNKVVKAINATLVIENMLGPELLVDARRERPLCRTVEETVEIMNRLPADIYSAIDLNHIKNPERLIDAMGERVKTLHVADGTGRAENHFFPCSGQGQNDWVAIFTALAKVNYNGPFMYESAYKDAKDFKSCYETLYQSFERSLQVKKE</sequence>
<feature type="domain" description="Beta-hexosaminidase bacterial type N-terminal" evidence="10">
    <location>
        <begin position="24"/>
        <end position="145"/>
    </location>
</feature>
<dbReference type="STRING" id="485917.Phep_1388"/>
<dbReference type="InterPro" id="IPR025705">
    <property type="entry name" value="Beta_hexosaminidase_sua/sub"/>
</dbReference>
<dbReference type="Proteomes" id="UP000000852">
    <property type="component" value="Chromosome"/>
</dbReference>
<dbReference type="InterPro" id="IPR029018">
    <property type="entry name" value="Hex-like_dom2"/>
</dbReference>
<dbReference type="PRINTS" id="PR00738">
    <property type="entry name" value="GLHYDRLASE20"/>
</dbReference>
<evidence type="ECO:0000256" key="3">
    <source>
        <dbReference type="ARBA" id="ARBA00012663"/>
    </source>
</evidence>
<evidence type="ECO:0000256" key="5">
    <source>
        <dbReference type="ARBA" id="ARBA00023295"/>
    </source>
</evidence>
<keyword evidence="12" id="KW-1185">Reference proteome</keyword>
<reference evidence="11 12" key="1">
    <citation type="journal article" date="2009" name="Stand. Genomic Sci.">
        <title>Complete genome sequence of Pedobacter heparinus type strain (HIM 762-3).</title>
        <authorList>
            <person name="Han C."/>
            <person name="Spring S."/>
            <person name="Lapidus A."/>
            <person name="Del Rio T.G."/>
            <person name="Tice H."/>
            <person name="Copeland A."/>
            <person name="Cheng J.F."/>
            <person name="Lucas S."/>
            <person name="Chen F."/>
            <person name="Nolan M."/>
            <person name="Bruce D."/>
            <person name="Goodwin L."/>
            <person name="Pitluck S."/>
            <person name="Ivanova N."/>
            <person name="Mavromatis K."/>
            <person name="Mikhailova N."/>
            <person name="Pati A."/>
            <person name="Chen A."/>
            <person name="Palaniappan K."/>
            <person name="Land M."/>
            <person name="Hauser L."/>
            <person name="Chang Y.J."/>
            <person name="Jeffries C.C."/>
            <person name="Saunders E."/>
            <person name="Chertkov O."/>
            <person name="Brettin T."/>
            <person name="Goker M."/>
            <person name="Rohde M."/>
            <person name="Bristow J."/>
            <person name="Eisen J.A."/>
            <person name="Markowitz V."/>
            <person name="Hugenholtz P."/>
            <person name="Kyrpides N.C."/>
            <person name="Klenk H.P."/>
            <person name="Detter J.C."/>
        </authorList>
    </citation>
    <scope>NUCLEOTIDE SEQUENCE [LARGE SCALE GENOMIC DNA]</scope>
    <source>
        <strain evidence="12">ATCC 13125 / DSM 2366 / CIP 104194 / JCM 7457 / NBRC 12017 / NCIMB 9290 / NRRL B-14731 / HIM 762-3</strain>
    </source>
</reference>
<keyword evidence="5" id="KW-0326">Glycosidase</keyword>
<organism evidence="11 12">
    <name type="scientific">Pedobacter heparinus (strain ATCC 13125 / DSM 2366 / CIP 104194 / JCM 7457 / NBRC 12017 / NCIMB 9290 / NRRL B-14731 / HIM 762-3)</name>
    <dbReference type="NCBI Taxonomy" id="485917"/>
    <lineage>
        <taxon>Bacteria</taxon>
        <taxon>Pseudomonadati</taxon>
        <taxon>Bacteroidota</taxon>
        <taxon>Sphingobacteriia</taxon>
        <taxon>Sphingobacteriales</taxon>
        <taxon>Sphingobacteriaceae</taxon>
        <taxon>Pedobacter</taxon>
    </lineage>
</organism>
<evidence type="ECO:0000313" key="12">
    <source>
        <dbReference type="Proteomes" id="UP000000852"/>
    </source>
</evidence>
<feature type="signal peptide" evidence="7">
    <location>
        <begin position="1"/>
        <end position="19"/>
    </location>
</feature>
<protein>
    <recommendedName>
        <fullName evidence="3">beta-N-acetylhexosaminidase</fullName>
        <ecNumber evidence="3">3.2.1.52</ecNumber>
    </recommendedName>
</protein>
<dbReference type="KEGG" id="phe:Phep_1388"/>
<evidence type="ECO:0000259" key="10">
    <source>
        <dbReference type="Pfam" id="PF02838"/>
    </source>
</evidence>
<comment type="similarity">
    <text evidence="2">Belongs to the glycosyl hydrolase 20 family.</text>
</comment>
<feature type="active site" description="Proton donor" evidence="6">
    <location>
        <position position="327"/>
    </location>
</feature>
<dbReference type="InterPro" id="IPR015882">
    <property type="entry name" value="HEX_bac_N"/>
</dbReference>
<comment type="catalytic activity">
    <reaction evidence="1">
        <text>Hydrolysis of terminal non-reducing N-acetyl-D-hexosamine residues in N-acetyl-beta-D-hexosaminides.</text>
        <dbReference type="EC" id="3.2.1.52"/>
    </reaction>
</comment>
<feature type="chain" id="PRO_5002974360" description="beta-N-acetylhexosaminidase" evidence="7">
    <location>
        <begin position="20"/>
        <end position="905"/>
    </location>
</feature>
<feature type="domain" description="Glycoside hydrolase family 20 catalytic" evidence="8">
    <location>
        <begin position="148"/>
        <end position="495"/>
    </location>
</feature>
<dbReference type="Pfam" id="PF02838">
    <property type="entry name" value="Glyco_hydro_20b"/>
    <property type="match status" value="1"/>
</dbReference>
<dbReference type="Pfam" id="PF00728">
    <property type="entry name" value="Glyco_hydro_20"/>
    <property type="match status" value="1"/>
</dbReference>
<dbReference type="InterPro" id="IPR015883">
    <property type="entry name" value="Glyco_hydro_20_cat"/>
</dbReference>
<name>C6XT41_PEDHD</name>
<evidence type="ECO:0000313" key="11">
    <source>
        <dbReference type="EMBL" id="ACU03602.1"/>
    </source>
</evidence>
<dbReference type="InterPro" id="IPR013022">
    <property type="entry name" value="Xyl_isomerase-like_TIM-brl"/>
</dbReference>
<dbReference type="OrthoDB" id="9801960at2"/>
<evidence type="ECO:0000256" key="6">
    <source>
        <dbReference type="PIRSR" id="PIRSR625705-1"/>
    </source>
</evidence>
<accession>C6XT41</accession>
<dbReference type="eggNOG" id="COG3525">
    <property type="taxonomic scope" value="Bacteria"/>
</dbReference>
<evidence type="ECO:0000259" key="9">
    <source>
        <dbReference type="Pfam" id="PF01261"/>
    </source>
</evidence>
<dbReference type="HOGENOM" id="CLU_007082_5_0_10"/>
<proteinExistence type="inferred from homology"/>
<dbReference type="AlphaFoldDB" id="C6XT41"/>
<dbReference type="SUPFAM" id="SSF51445">
    <property type="entry name" value="(Trans)glycosidases"/>
    <property type="match status" value="1"/>
</dbReference>
<dbReference type="eggNOG" id="COG1082">
    <property type="taxonomic scope" value="Bacteria"/>
</dbReference>
<dbReference type="EC" id="3.2.1.52" evidence="3"/>
<evidence type="ECO:0000259" key="8">
    <source>
        <dbReference type="Pfam" id="PF00728"/>
    </source>
</evidence>
<dbReference type="SUPFAM" id="SSF51658">
    <property type="entry name" value="Xylose isomerase-like"/>
    <property type="match status" value="1"/>
</dbReference>
<keyword evidence="7" id="KW-0732">Signal</keyword>
<dbReference type="Gene3D" id="3.20.20.150">
    <property type="entry name" value="Divalent-metal-dependent TIM barrel enzymes"/>
    <property type="match status" value="1"/>
</dbReference>
<dbReference type="PANTHER" id="PTHR22600">
    <property type="entry name" value="BETA-HEXOSAMINIDASE"/>
    <property type="match status" value="1"/>
</dbReference>
<gene>
    <name evidence="11" type="ordered locus">Phep_1388</name>
</gene>
<dbReference type="InterPro" id="IPR036237">
    <property type="entry name" value="Xyl_isomerase-like_sf"/>
</dbReference>